<protein>
    <recommendedName>
        <fullName evidence="4">Outer membrane protein beta-barrel domain-containing protein</fullName>
    </recommendedName>
</protein>
<evidence type="ECO:0000313" key="2">
    <source>
        <dbReference type="EMBL" id="KAA5548426.1"/>
    </source>
</evidence>
<dbReference type="Proteomes" id="UP000323426">
    <property type="component" value="Unassembled WGS sequence"/>
</dbReference>
<evidence type="ECO:0000313" key="3">
    <source>
        <dbReference type="Proteomes" id="UP000323426"/>
    </source>
</evidence>
<comment type="caution">
    <text evidence="2">The sequence shown here is derived from an EMBL/GenBank/DDBJ whole genome shotgun (WGS) entry which is preliminary data.</text>
</comment>
<keyword evidence="1" id="KW-0732">Signal</keyword>
<dbReference type="RefSeq" id="WP_150087557.1">
    <property type="nucleotide sequence ID" value="NZ_VWSF01000003.1"/>
</dbReference>
<dbReference type="AlphaFoldDB" id="A0A5M6DQ01"/>
<sequence>MNLKWSGALLACLLLTLNVFAQDSTQIAPEKPLANKAYKTAIGLQLTGIGTALANPKGLSVKHFVSSRAALEFNITPGGRNIVSSNLAVLRHFQISDAPQLQWYAGAGVNFEVYRYPRNPNIPDPGARVVANTTTLMGVLGAEYQLPKLPFTISGDIKKGFFGFTHRGSENRYNIINGLRPSISFRYTFTK</sequence>
<proteinExistence type="predicted"/>
<keyword evidence="3" id="KW-1185">Reference proteome</keyword>
<gene>
    <name evidence="2" type="ORF">F0145_06785</name>
</gene>
<feature type="chain" id="PRO_5024325471" description="Outer membrane protein beta-barrel domain-containing protein" evidence="1">
    <location>
        <begin position="22"/>
        <end position="191"/>
    </location>
</feature>
<accession>A0A5M6DQ01</accession>
<name>A0A5M6DQ01_9BACT</name>
<reference evidence="2 3" key="1">
    <citation type="submission" date="2019-09" db="EMBL/GenBank/DDBJ databases">
        <title>Genome sequence and assembly of Adhaeribacter sp.</title>
        <authorList>
            <person name="Chhetri G."/>
        </authorList>
    </citation>
    <scope>NUCLEOTIDE SEQUENCE [LARGE SCALE GENOMIC DNA]</scope>
    <source>
        <strain evidence="2 3">DK36</strain>
    </source>
</reference>
<organism evidence="2 3">
    <name type="scientific">Adhaeribacter rhizoryzae</name>
    <dbReference type="NCBI Taxonomy" id="2607907"/>
    <lineage>
        <taxon>Bacteria</taxon>
        <taxon>Pseudomonadati</taxon>
        <taxon>Bacteroidota</taxon>
        <taxon>Cytophagia</taxon>
        <taxon>Cytophagales</taxon>
        <taxon>Hymenobacteraceae</taxon>
        <taxon>Adhaeribacter</taxon>
    </lineage>
</organism>
<feature type="signal peptide" evidence="1">
    <location>
        <begin position="1"/>
        <end position="21"/>
    </location>
</feature>
<evidence type="ECO:0008006" key="4">
    <source>
        <dbReference type="Google" id="ProtNLM"/>
    </source>
</evidence>
<dbReference type="EMBL" id="VWSF01000003">
    <property type="protein sequence ID" value="KAA5548426.1"/>
    <property type="molecule type" value="Genomic_DNA"/>
</dbReference>
<evidence type="ECO:0000256" key="1">
    <source>
        <dbReference type="SAM" id="SignalP"/>
    </source>
</evidence>